<dbReference type="InterPro" id="IPR001206">
    <property type="entry name" value="Diacylglycerol_kinase_cat_dom"/>
</dbReference>
<accession>A0A4R6RBG1</accession>
<evidence type="ECO:0000256" key="1">
    <source>
        <dbReference type="ARBA" id="ARBA00022679"/>
    </source>
</evidence>
<keyword evidence="3 6" id="KW-0418">Kinase</keyword>
<dbReference type="InterPro" id="IPR017438">
    <property type="entry name" value="ATP-NAD_kinase_N"/>
</dbReference>
<evidence type="ECO:0000313" key="7">
    <source>
        <dbReference type="Proteomes" id="UP000294547"/>
    </source>
</evidence>
<dbReference type="PANTHER" id="PTHR12358">
    <property type="entry name" value="SPHINGOSINE KINASE"/>
    <property type="match status" value="1"/>
</dbReference>
<proteinExistence type="predicted"/>
<gene>
    <name evidence="6" type="ORF">EDD54_3364</name>
</gene>
<comment type="caution">
    <text evidence="6">The sequence shown here is derived from an EMBL/GenBank/DDBJ whole genome shotgun (WGS) entry which is preliminary data.</text>
</comment>
<dbReference type="InterPro" id="IPR045540">
    <property type="entry name" value="YegS/DAGK_C"/>
</dbReference>
<keyword evidence="4" id="KW-0067">ATP-binding</keyword>
<dbReference type="Pfam" id="PF19279">
    <property type="entry name" value="YegS_C"/>
    <property type="match status" value="1"/>
</dbReference>
<dbReference type="Gene3D" id="3.40.50.10330">
    <property type="entry name" value="Probable inorganic polyphosphate/atp-NAD kinase, domain 1"/>
    <property type="match status" value="1"/>
</dbReference>
<reference evidence="6 7" key="1">
    <citation type="submission" date="2019-03" db="EMBL/GenBank/DDBJ databases">
        <title>Genomic Encyclopedia of Type Strains, Phase IV (KMG-IV): sequencing the most valuable type-strain genomes for metagenomic binning, comparative biology and taxonomic classification.</title>
        <authorList>
            <person name="Goeker M."/>
        </authorList>
    </citation>
    <scope>NUCLEOTIDE SEQUENCE [LARGE SCALE GENOMIC DNA]</scope>
    <source>
        <strain evidence="6 7">DSM 102969</strain>
    </source>
</reference>
<dbReference type="GO" id="GO:0005886">
    <property type="term" value="C:plasma membrane"/>
    <property type="evidence" value="ECO:0007669"/>
    <property type="project" value="TreeGrafter"/>
</dbReference>
<evidence type="ECO:0000256" key="3">
    <source>
        <dbReference type="ARBA" id="ARBA00022777"/>
    </source>
</evidence>
<feature type="domain" description="DAGKc" evidence="5">
    <location>
        <begin position="14"/>
        <end position="145"/>
    </location>
</feature>
<dbReference type="SUPFAM" id="SSF111331">
    <property type="entry name" value="NAD kinase/diacylglycerol kinase-like"/>
    <property type="match status" value="1"/>
</dbReference>
<protein>
    <submittedName>
        <fullName evidence="6">Diacylglycerol kinase family enzyme</fullName>
    </submittedName>
</protein>
<keyword evidence="7" id="KW-1185">Reference proteome</keyword>
<keyword evidence="1" id="KW-0808">Transferase</keyword>
<evidence type="ECO:0000259" key="5">
    <source>
        <dbReference type="PROSITE" id="PS50146"/>
    </source>
</evidence>
<dbReference type="InterPro" id="IPR050187">
    <property type="entry name" value="Lipid_Phosphate_FormReg"/>
</dbReference>
<evidence type="ECO:0000256" key="2">
    <source>
        <dbReference type="ARBA" id="ARBA00022741"/>
    </source>
</evidence>
<dbReference type="GO" id="GO:0016301">
    <property type="term" value="F:kinase activity"/>
    <property type="evidence" value="ECO:0007669"/>
    <property type="project" value="UniProtKB-KW"/>
</dbReference>
<dbReference type="Gene3D" id="2.60.200.40">
    <property type="match status" value="1"/>
</dbReference>
<dbReference type="SMART" id="SM00046">
    <property type="entry name" value="DAGKc"/>
    <property type="match status" value="1"/>
</dbReference>
<dbReference type="EMBL" id="SNXY01000009">
    <property type="protein sequence ID" value="TDP83402.1"/>
    <property type="molecule type" value="Genomic_DNA"/>
</dbReference>
<dbReference type="RefSeq" id="WP_126538325.1">
    <property type="nucleotide sequence ID" value="NZ_BSPM01000009.1"/>
</dbReference>
<evidence type="ECO:0000313" key="6">
    <source>
        <dbReference type="EMBL" id="TDP83402.1"/>
    </source>
</evidence>
<dbReference type="AlphaFoldDB" id="A0A4R6RBG1"/>
<organism evidence="6 7">
    <name type="scientific">Oharaeibacter diazotrophicus</name>
    <dbReference type="NCBI Taxonomy" id="1920512"/>
    <lineage>
        <taxon>Bacteria</taxon>
        <taxon>Pseudomonadati</taxon>
        <taxon>Pseudomonadota</taxon>
        <taxon>Alphaproteobacteria</taxon>
        <taxon>Hyphomicrobiales</taxon>
        <taxon>Pleomorphomonadaceae</taxon>
        <taxon>Oharaeibacter</taxon>
    </lineage>
</organism>
<evidence type="ECO:0000256" key="4">
    <source>
        <dbReference type="ARBA" id="ARBA00022840"/>
    </source>
</evidence>
<dbReference type="Pfam" id="PF00781">
    <property type="entry name" value="DAGK_cat"/>
    <property type="match status" value="1"/>
</dbReference>
<sequence length="307" mass="32217">MTLTATRPIHPGDAAVRSVLVVANPVAGGFRYRALERFAGRLDDLGIRCEVVLTRYAGHLTEIARGLDGRHDALVVGGGDGSINEAVQGLVTLGAAAPTLGVLPFGTANVLAHELALPFSPVAMADLVSDGATGPLHLGRVGGRPFVLMVSAGFDGDVVHAVDAATKRRWGKLAYAGAALRLALARRGRDVVVEADGRRITCRLAVVTTARFYGGPLTITRATHATRPGLRLVTLADDAPGTLAKAAVALGLGRLDRLAGVSDVPVEKVRFLGEGIRMQVDGDRMDTDHGLVEADPVPLRVFRREVD</sequence>
<dbReference type="PANTHER" id="PTHR12358:SF106">
    <property type="entry name" value="LIPID KINASE YEGS"/>
    <property type="match status" value="1"/>
</dbReference>
<name>A0A4R6RBG1_9HYPH</name>
<dbReference type="Proteomes" id="UP000294547">
    <property type="component" value="Unassembled WGS sequence"/>
</dbReference>
<dbReference type="PROSITE" id="PS50146">
    <property type="entry name" value="DAGK"/>
    <property type="match status" value="1"/>
</dbReference>
<dbReference type="InterPro" id="IPR016064">
    <property type="entry name" value="NAD/diacylglycerol_kinase_sf"/>
</dbReference>
<dbReference type="OrthoDB" id="9815110at2"/>
<dbReference type="GO" id="GO:0005524">
    <property type="term" value="F:ATP binding"/>
    <property type="evidence" value="ECO:0007669"/>
    <property type="project" value="UniProtKB-KW"/>
</dbReference>
<keyword evidence="2" id="KW-0547">Nucleotide-binding</keyword>